<reference evidence="1" key="1">
    <citation type="submission" date="2022-10" db="EMBL/GenBank/DDBJ databases">
        <title>Roseovarius pelagicus sp. nov., isolated from Arctic seawater.</title>
        <authorList>
            <person name="Hong Y.W."/>
            <person name="Hwang C.Y."/>
        </authorList>
    </citation>
    <scope>NUCLEOTIDE SEQUENCE</scope>
    <source>
        <strain evidence="1">HL-MP18</strain>
    </source>
</reference>
<dbReference type="Proteomes" id="UP001064087">
    <property type="component" value="Chromosome"/>
</dbReference>
<keyword evidence="1" id="KW-0969">Cilium</keyword>
<evidence type="ECO:0000313" key="2">
    <source>
        <dbReference type="Proteomes" id="UP001064087"/>
    </source>
</evidence>
<evidence type="ECO:0000313" key="1">
    <source>
        <dbReference type="EMBL" id="UXX82292.1"/>
    </source>
</evidence>
<gene>
    <name evidence="1" type="primary">flaF</name>
    <name evidence="1" type="ORF">N7U68_14450</name>
</gene>
<organism evidence="1 2">
    <name type="scientific">Roseovarius pelagicus</name>
    <dbReference type="NCBI Taxonomy" id="2980108"/>
    <lineage>
        <taxon>Bacteria</taxon>
        <taxon>Pseudomonadati</taxon>
        <taxon>Pseudomonadota</taxon>
        <taxon>Alphaproteobacteria</taxon>
        <taxon>Rhodobacterales</taxon>
        <taxon>Roseobacteraceae</taxon>
        <taxon>Roseovarius</taxon>
    </lineage>
</organism>
<dbReference type="RefSeq" id="WP_263047267.1">
    <property type="nucleotide sequence ID" value="NZ_CP106738.1"/>
</dbReference>
<protein>
    <submittedName>
        <fullName evidence="1">Flagellar biosynthesis regulator FlaF</fullName>
    </submittedName>
</protein>
<dbReference type="EMBL" id="CP106738">
    <property type="protein sequence ID" value="UXX82292.1"/>
    <property type="molecule type" value="Genomic_DNA"/>
</dbReference>
<dbReference type="NCBIfam" id="NF009435">
    <property type="entry name" value="PRK12794.1"/>
    <property type="match status" value="1"/>
</dbReference>
<dbReference type="Pfam" id="PF07309">
    <property type="entry name" value="FlaF"/>
    <property type="match status" value="1"/>
</dbReference>
<dbReference type="InterPro" id="IPR010845">
    <property type="entry name" value="FlaF"/>
</dbReference>
<sequence length="125" mass="13598">MNAIRKAQEAYSQTARTIKTPRSTEYEAFARITNALKSSTSSGQKDIRRLAGALHDNRHLWTILASDVADTGNALPADIRARIVYLAEFTHLHSARVLSDGVSAAPLIEINTAIMAGLRGEGQRP</sequence>
<name>A0ABY6D830_9RHOB</name>
<keyword evidence="2" id="KW-1185">Reference proteome</keyword>
<keyword evidence="1" id="KW-0282">Flagellum</keyword>
<accession>A0ABY6D830</accession>
<proteinExistence type="predicted"/>
<keyword evidence="1" id="KW-0966">Cell projection</keyword>